<sequence precursor="true">MRSHIRALGLLAAAAAAMAILGGTGVAHADSDPAGPPGPGIINQLITSTPALAPDPADEDGPAVGSNAVGMYCENRFARCH</sequence>
<dbReference type="Proteomes" id="UP000199601">
    <property type="component" value="Unassembled WGS sequence"/>
</dbReference>
<keyword evidence="2" id="KW-1185">Reference proteome</keyword>
<name>A0A0U1DH16_9MYCO</name>
<evidence type="ECO:0000313" key="2">
    <source>
        <dbReference type="Proteomes" id="UP000199601"/>
    </source>
</evidence>
<dbReference type="RefSeq" id="WP_141659238.1">
    <property type="nucleotide sequence ID" value="NZ_CP157315.1"/>
</dbReference>
<dbReference type="OrthoDB" id="4752991at2"/>
<proteinExistence type="predicted"/>
<accession>A0A0U1DH16</accession>
<gene>
    <name evidence="1" type="ORF">BN000_03165</name>
</gene>
<dbReference type="EMBL" id="CTEC01000002">
    <property type="protein sequence ID" value="CQD15267.1"/>
    <property type="molecule type" value="Genomic_DNA"/>
</dbReference>
<evidence type="ECO:0000313" key="1">
    <source>
        <dbReference type="EMBL" id="CQD15267.1"/>
    </source>
</evidence>
<organism evidence="1 2">
    <name type="scientific">Mycobacterium europaeum</name>
    <dbReference type="NCBI Taxonomy" id="761804"/>
    <lineage>
        <taxon>Bacteria</taxon>
        <taxon>Bacillati</taxon>
        <taxon>Actinomycetota</taxon>
        <taxon>Actinomycetes</taxon>
        <taxon>Mycobacteriales</taxon>
        <taxon>Mycobacteriaceae</taxon>
        <taxon>Mycobacterium</taxon>
        <taxon>Mycobacterium simiae complex</taxon>
    </lineage>
</organism>
<protein>
    <submittedName>
        <fullName evidence="1">Uncharacterized protein</fullName>
    </submittedName>
</protein>
<dbReference type="AlphaFoldDB" id="A0A0U1DH16"/>
<reference evidence="2" key="1">
    <citation type="submission" date="2015-03" db="EMBL/GenBank/DDBJ databases">
        <authorList>
            <person name="Urmite Genomes"/>
        </authorList>
    </citation>
    <scope>NUCLEOTIDE SEQUENCE [LARGE SCALE GENOMIC DNA]</scope>
    <source>
        <strain evidence="2">CSUR P1344</strain>
    </source>
</reference>